<feature type="domain" description="Methyltransferase type 11" evidence="1">
    <location>
        <begin position="65"/>
        <end position="158"/>
    </location>
</feature>
<dbReference type="Proteomes" id="UP000034406">
    <property type="component" value="Unassembled WGS sequence"/>
</dbReference>
<proteinExistence type="predicted"/>
<dbReference type="InterPro" id="IPR029063">
    <property type="entry name" value="SAM-dependent_MTases_sf"/>
</dbReference>
<reference evidence="2 3" key="1">
    <citation type="journal article" date="2015" name="Nature">
        <title>rRNA introns, odd ribosomes, and small enigmatic genomes across a large radiation of phyla.</title>
        <authorList>
            <person name="Brown C.T."/>
            <person name="Hug L.A."/>
            <person name="Thomas B.C."/>
            <person name="Sharon I."/>
            <person name="Castelle C.J."/>
            <person name="Singh A."/>
            <person name="Wilkins M.J."/>
            <person name="Williams K.H."/>
            <person name="Banfield J.F."/>
        </authorList>
    </citation>
    <scope>NUCLEOTIDE SEQUENCE [LARGE SCALE GENOMIC DNA]</scope>
</reference>
<dbReference type="EMBL" id="LBUT01000008">
    <property type="protein sequence ID" value="KKQ70160.1"/>
    <property type="molecule type" value="Genomic_DNA"/>
</dbReference>
<dbReference type="PANTHER" id="PTHR43861">
    <property type="entry name" value="TRANS-ACONITATE 2-METHYLTRANSFERASE-RELATED"/>
    <property type="match status" value="1"/>
</dbReference>
<dbReference type="GO" id="GO:0008757">
    <property type="term" value="F:S-adenosylmethionine-dependent methyltransferase activity"/>
    <property type="evidence" value="ECO:0007669"/>
    <property type="project" value="InterPro"/>
</dbReference>
<dbReference type="AlphaFoldDB" id="A0A0G0K407"/>
<comment type="caution">
    <text evidence="2">The sequence shown here is derived from an EMBL/GenBank/DDBJ whole genome shotgun (WGS) entry which is preliminary data.</text>
</comment>
<dbReference type="PANTHER" id="PTHR43861:SF1">
    <property type="entry name" value="TRANS-ACONITATE 2-METHYLTRANSFERASE"/>
    <property type="match status" value="1"/>
</dbReference>
<sequence>MLNKWSYTSLDDLVSSQIEITRLSYDTHSQEYAEAWEWSSIARQRTKKDYIDPFAKEIKKNGVVLVVGCGTGRDLKVLGELGFHYLGIDSSRGMLMEAINQRNVDGPVLCSDLESLSLVENSFDGILIDSAIEHIRKVDIDKILEKLYKSLKKNGVMLLRFRLGNGKVFRVDDMVGTRYFTSYRKEESKRMVNGNGFKVVSDYCSNHLNDDRPGFHAYILRK</sequence>
<organism evidence="2 3">
    <name type="scientific">Candidatus Shapirobacteria bacterium GW2011_GWE2_38_30</name>
    <dbReference type="NCBI Taxonomy" id="1618490"/>
    <lineage>
        <taxon>Bacteria</taxon>
        <taxon>Candidatus Shapironibacteriota</taxon>
    </lineage>
</organism>
<dbReference type="Gene3D" id="3.40.50.150">
    <property type="entry name" value="Vaccinia Virus protein VP39"/>
    <property type="match status" value="1"/>
</dbReference>
<dbReference type="InterPro" id="IPR013216">
    <property type="entry name" value="Methyltransf_11"/>
</dbReference>
<gene>
    <name evidence="2" type="ORF">US90_C0008G0052</name>
</gene>
<dbReference type="SUPFAM" id="SSF53335">
    <property type="entry name" value="S-adenosyl-L-methionine-dependent methyltransferases"/>
    <property type="match status" value="1"/>
</dbReference>
<evidence type="ECO:0000259" key="1">
    <source>
        <dbReference type="Pfam" id="PF08241"/>
    </source>
</evidence>
<evidence type="ECO:0000313" key="2">
    <source>
        <dbReference type="EMBL" id="KKQ70160.1"/>
    </source>
</evidence>
<dbReference type="CDD" id="cd02440">
    <property type="entry name" value="AdoMet_MTases"/>
    <property type="match status" value="1"/>
</dbReference>
<dbReference type="Pfam" id="PF08241">
    <property type="entry name" value="Methyltransf_11"/>
    <property type="match status" value="1"/>
</dbReference>
<name>A0A0G0K407_9BACT</name>
<protein>
    <recommendedName>
        <fullName evidence="1">Methyltransferase type 11 domain-containing protein</fullName>
    </recommendedName>
</protein>
<dbReference type="STRING" id="1618490.US90_C0008G0052"/>
<evidence type="ECO:0000313" key="3">
    <source>
        <dbReference type="Proteomes" id="UP000034406"/>
    </source>
</evidence>
<accession>A0A0G0K407</accession>